<keyword evidence="9" id="KW-1185">Reference proteome</keyword>
<feature type="compositionally biased region" description="Basic and acidic residues" evidence="7">
    <location>
        <begin position="1"/>
        <end position="14"/>
    </location>
</feature>
<evidence type="ECO:0000256" key="7">
    <source>
        <dbReference type="SAM" id="MobiDB-lite"/>
    </source>
</evidence>
<dbReference type="Gramene" id="EFJ30821">
    <property type="protein sequence ID" value="EFJ30821"/>
    <property type="gene ID" value="SELMODRAFT_440423"/>
</dbReference>
<evidence type="ECO:0008006" key="10">
    <source>
        <dbReference type="Google" id="ProtNLM"/>
    </source>
</evidence>
<dbReference type="InParanoid" id="D8RBM9"/>
<proteinExistence type="inferred from homology"/>
<dbReference type="PANTHER" id="PTHR14582:SF1">
    <property type="entry name" value="CENTROMERE PROTEIN O"/>
    <property type="match status" value="1"/>
</dbReference>
<evidence type="ECO:0000256" key="5">
    <source>
        <dbReference type="ARBA" id="ARBA00023242"/>
    </source>
</evidence>
<feature type="region of interest" description="Disordered" evidence="7">
    <location>
        <begin position="1"/>
        <end position="35"/>
    </location>
</feature>
<comment type="subcellular location">
    <subcellularLocation>
        <location evidence="2">Chromosome</location>
        <location evidence="2">Centromere</location>
    </subcellularLocation>
    <subcellularLocation>
        <location evidence="1">Nucleus</location>
    </subcellularLocation>
</comment>
<keyword evidence="5" id="KW-0539">Nucleus</keyword>
<dbReference type="Pfam" id="PF09496">
    <property type="entry name" value="CENP-O"/>
    <property type="match status" value="1"/>
</dbReference>
<evidence type="ECO:0000313" key="8">
    <source>
        <dbReference type="EMBL" id="EFJ30821.1"/>
    </source>
</evidence>
<dbReference type="CDD" id="cd23836">
    <property type="entry name" value="DRWD-C_CENP-O"/>
    <property type="match status" value="1"/>
</dbReference>
<evidence type="ECO:0000256" key="1">
    <source>
        <dbReference type="ARBA" id="ARBA00004123"/>
    </source>
</evidence>
<accession>D8RBM9</accession>
<keyword evidence="4" id="KW-0158">Chromosome</keyword>
<dbReference type="Proteomes" id="UP000001514">
    <property type="component" value="Unassembled WGS sequence"/>
</dbReference>
<dbReference type="KEGG" id="smo:SELMODRAFT_440423"/>
<dbReference type="PANTHER" id="PTHR14582">
    <property type="entry name" value="INNER KINETOCHORE SUBUNIT MAL2"/>
    <property type="match status" value="1"/>
</dbReference>
<sequence>MEERDKRKISERRPHAQRPKRIHADTTPREDEHEVSLEAIRARISGLQERHLQLRETLSKPEKAQGAKLAQEFDEARASSSEGAYLESSSWNDALLETIFEQAYSENSSESERNDTGRLLYHIGRKAIFILSNRRIGIEFTPAFSEQEQERYYCVLTTKPPSNKIFVSKDNIPFYLNLREIEKTHLQLSATNFLDHVDSHLQAFVCRRGQILGLKQLHGDSIGDLYHSLPYNLIKFSLDEPTCKADVELAFDNLASEYPTRCTVLASQAASIKVSKAEELLRMKLLPDAYDDLVKEIQAAAMAEA</sequence>
<dbReference type="OMA" id="TGGRICI"/>
<evidence type="ECO:0000256" key="6">
    <source>
        <dbReference type="ARBA" id="ARBA00023328"/>
    </source>
</evidence>
<dbReference type="AlphaFoldDB" id="D8RBM9"/>
<dbReference type="GO" id="GO:0005634">
    <property type="term" value="C:nucleus"/>
    <property type="evidence" value="ECO:0007669"/>
    <property type="project" value="UniProtKB-SubCell"/>
</dbReference>
<name>D8RBM9_SELML</name>
<organism evidence="9">
    <name type="scientific">Selaginella moellendorffii</name>
    <name type="common">Spikemoss</name>
    <dbReference type="NCBI Taxonomy" id="88036"/>
    <lineage>
        <taxon>Eukaryota</taxon>
        <taxon>Viridiplantae</taxon>
        <taxon>Streptophyta</taxon>
        <taxon>Embryophyta</taxon>
        <taxon>Tracheophyta</taxon>
        <taxon>Lycopodiopsida</taxon>
        <taxon>Selaginellales</taxon>
        <taxon>Selaginellaceae</taxon>
        <taxon>Selaginella</taxon>
    </lineage>
</organism>
<dbReference type="CDD" id="cd23835">
    <property type="entry name" value="DRWD-N_CENP-O"/>
    <property type="match status" value="1"/>
</dbReference>
<dbReference type="EMBL" id="GL377575">
    <property type="protein sequence ID" value="EFJ30821.1"/>
    <property type="molecule type" value="Genomic_DNA"/>
</dbReference>
<feature type="compositionally biased region" description="Basic and acidic residues" evidence="7">
    <location>
        <begin position="22"/>
        <end position="35"/>
    </location>
</feature>
<dbReference type="HOGENOM" id="CLU_061464_0_0_1"/>
<protein>
    <recommendedName>
        <fullName evidence="10">Centromere protein O</fullName>
    </recommendedName>
</protein>
<keyword evidence="6" id="KW-0137">Centromere</keyword>
<evidence type="ECO:0000256" key="4">
    <source>
        <dbReference type="ARBA" id="ARBA00022454"/>
    </source>
</evidence>
<evidence type="ECO:0000256" key="3">
    <source>
        <dbReference type="ARBA" id="ARBA00007321"/>
    </source>
</evidence>
<dbReference type="STRING" id="88036.D8RBM9"/>
<gene>
    <name evidence="8" type="ORF">SELMODRAFT_440423</name>
</gene>
<dbReference type="InterPro" id="IPR018464">
    <property type="entry name" value="CENP-O"/>
</dbReference>
<reference evidence="8 9" key="1">
    <citation type="journal article" date="2011" name="Science">
        <title>The Selaginella genome identifies genetic changes associated with the evolution of vascular plants.</title>
        <authorList>
            <person name="Banks J.A."/>
            <person name="Nishiyama T."/>
            <person name="Hasebe M."/>
            <person name="Bowman J.L."/>
            <person name="Gribskov M."/>
            <person name="dePamphilis C."/>
            <person name="Albert V.A."/>
            <person name="Aono N."/>
            <person name="Aoyama T."/>
            <person name="Ambrose B.A."/>
            <person name="Ashton N.W."/>
            <person name="Axtell M.J."/>
            <person name="Barker E."/>
            <person name="Barker M.S."/>
            <person name="Bennetzen J.L."/>
            <person name="Bonawitz N.D."/>
            <person name="Chapple C."/>
            <person name="Cheng C."/>
            <person name="Correa L.G."/>
            <person name="Dacre M."/>
            <person name="DeBarry J."/>
            <person name="Dreyer I."/>
            <person name="Elias M."/>
            <person name="Engstrom E.M."/>
            <person name="Estelle M."/>
            <person name="Feng L."/>
            <person name="Finet C."/>
            <person name="Floyd S.K."/>
            <person name="Frommer W.B."/>
            <person name="Fujita T."/>
            <person name="Gramzow L."/>
            <person name="Gutensohn M."/>
            <person name="Harholt J."/>
            <person name="Hattori M."/>
            <person name="Heyl A."/>
            <person name="Hirai T."/>
            <person name="Hiwatashi Y."/>
            <person name="Ishikawa M."/>
            <person name="Iwata M."/>
            <person name="Karol K.G."/>
            <person name="Koehler B."/>
            <person name="Kolukisaoglu U."/>
            <person name="Kubo M."/>
            <person name="Kurata T."/>
            <person name="Lalonde S."/>
            <person name="Li K."/>
            <person name="Li Y."/>
            <person name="Litt A."/>
            <person name="Lyons E."/>
            <person name="Manning G."/>
            <person name="Maruyama T."/>
            <person name="Michael T.P."/>
            <person name="Mikami K."/>
            <person name="Miyazaki S."/>
            <person name="Morinaga S."/>
            <person name="Murata T."/>
            <person name="Mueller-Roeber B."/>
            <person name="Nelson D.R."/>
            <person name="Obara M."/>
            <person name="Oguri Y."/>
            <person name="Olmstead R.G."/>
            <person name="Onodera N."/>
            <person name="Petersen B.L."/>
            <person name="Pils B."/>
            <person name="Prigge M."/>
            <person name="Rensing S.A."/>
            <person name="Riano-Pachon D.M."/>
            <person name="Roberts A.W."/>
            <person name="Sato Y."/>
            <person name="Scheller H.V."/>
            <person name="Schulz B."/>
            <person name="Schulz C."/>
            <person name="Shakirov E.V."/>
            <person name="Shibagaki N."/>
            <person name="Shinohara N."/>
            <person name="Shippen D.E."/>
            <person name="Soerensen I."/>
            <person name="Sotooka R."/>
            <person name="Sugimoto N."/>
            <person name="Sugita M."/>
            <person name="Sumikawa N."/>
            <person name="Tanurdzic M."/>
            <person name="Theissen G."/>
            <person name="Ulvskov P."/>
            <person name="Wakazuki S."/>
            <person name="Weng J.K."/>
            <person name="Willats W.W."/>
            <person name="Wipf D."/>
            <person name="Wolf P.G."/>
            <person name="Yang L."/>
            <person name="Zimmer A.D."/>
            <person name="Zhu Q."/>
            <person name="Mitros T."/>
            <person name="Hellsten U."/>
            <person name="Loque D."/>
            <person name="Otillar R."/>
            <person name="Salamov A."/>
            <person name="Schmutz J."/>
            <person name="Shapiro H."/>
            <person name="Lindquist E."/>
            <person name="Lucas S."/>
            <person name="Rokhsar D."/>
            <person name="Grigoriev I.V."/>
        </authorList>
    </citation>
    <scope>NUCLEOTIDE SEQUENCE [LARGE SCALE GENOMIC DNA]</scope>
</reference>
<evidence type="ECO:0000256" key="2">
    <source>
        <dbReference type="ARBA" id="ARBA00004584"/>
    </source>
</evidence>
<dbReference type="FunCoup" id="D8RBM9">
    <property type="interactions" value="1104"/>
</dbReference>
<evidence type="ECO:0000313" key="9">
    <source>
        <dbReference type="Proteomes" id="UP000001514"/>
    </source>
</evidence>
<dbReference type="eggNOG" id="ENOG502QUFG">
    <property type="taxonomic scope" value="Eukaryota"/>
</dbReference>
<dbReference type="GO" id="GO:0031511">
    <property type="term" value="C:Mis6-Sim4 complex"/>
    <property type="evidence" value="ECO:0000318"/>
    <property type="project" value="GO_Central"/>
</dbReference>
<comment type="similarity">
    <text evidence="3">Belongs to the CENP-O/MCM21 family.</text>
</comment>